<accession>A0ABQ8S2T5</accession>
<sequence>MQARAYKPRQPPERSRCALCSLKGHNIQLPCVCCRRNIEWYSVFRRHGCFSVQQRSSFIEAYVKDGDGNWKYNIEDFEEQFVSCFPDYVITENFRRNLNNLVSKFRETECTERKRELRDIYKDPDIIALIKSGRLRWLGHVLRRDEDSLLRKAFDYSPRCTRPLGSPRLRWQDQVYDHLCAVEGRQEDAEDRDEWRYIVNEAKNHLGFEIP</sequence>
<dbReference type="Proteomes" id="UP001148838">
    <property type="component" value="Unassembled WGS sequence"/>
</dbReference>
<comment type="caution">
    <text evidence="1">The sequence shown here is derived from an EMBL/GenBank/DDBJ whole genome shotgun (WGS) entry which is preliminary data.</text>
</comment>
<proteinExistence type="predicted"/>
<protein>
    <submittedName>
        <fullName evidence="1">Uncharacterized protein</fullName>
    </submittedName>
</protein>
<reference evidence="1 2" key="1">
    <citation type="journal article" date="2022" name="Allergy">
        <title>Genome assembly and annotation of Periplaneta americana reveal a comprehensive cockroach allergen profile.</title>
        <authorList>
            <person name="Wang L."/>
            <person name="Xiong Q."/>
            <person name="Saelim N."/>
            <person name="Wang L."/>
            <person name="Nong W."/>
            <person name="Wan A.T."/>
            <person name="Shi M."/>
            <person name="Liu X."/>
            <person name="Cao Q."/>
            <person name="Hui J.H.L."/>
            <person name="Sookrung N."/>
            <person name="Leung T.F."/>
            <person name="Tungtrongchitr A."/>
            <person name="Tsui S.K.W."/>
        </authorList>
    </citation>
    <scope>NUCLEOTIDE SEQUENCE [LARGE SCALE GENOMIC DNA]</scope>
    <source>
        <strain evidence="1">PWHHKU_190912</strain>
    </source>
</reference>
<organism evidence="1 2">
    <name type="scientific">Periplaneta americana</name>
    <name type="common">American cockroach</name>
    <name type="synonym">Blatta americana</name>
    <dbReference type="NCBI Taxonomy" id="6978"/>
    <lineage>
        <taxon>Eukaryota</taxon>
        <taxon>Metazoa</taxon>
        <taxon>Ecdysozoa</taxon>
        <taxon>Arthropoda</taxon>
        <taxon>Hexapoda</taxon>
        <taxon>Insecta</taxon>
        <taxon>Pterygota</taxon>
        <taxon>Neoptera</taxon>
        <taxon>Polyneoptera</taxon>
        <taxon>Dictyoptera</taxon>
        <taxon>Blattodea</taxon>
        <taxon>Blattoidea</taxon>
        <taxon>Blattidae</taxon>
        <taxon>Blattinae</taxon>
        <taxon>Periplaneta</taxon>
    </lineage>
</organism>
<name>A0ABQ8S2T5_PERAM</name>
<dbReference type="EMBL" id="JAJSOF020000037">
    <property type="protein sequence ID" value="KAJ4428323.1"/>
    <property type="molecule type" value="Genomic_DNA"/>
</dbReference>
<keyword evidence="2" id="KW-1185">Reference proteome</keyword>
<evidence type="ECO:0000313" key="1">
    <source>
        <dbReference type="EMBL" id="KAJ4428323.1"/>
    </source>
</evidence>
<gene>
    <name evidence="1" type="ORF">ANN_24342</name>
</gene>
<evidence type="ECO:0000313" key="2">
    <source>
        <dbReference type="Proteomes" id="UP001148838"/>
    </source>
</evidence>